<keyword evidence="4" id="KW-1185">Reference proteome</keyword>
<dbReference type="EMBL" id="BEYU01000142">
    <property type="protein sequence ID" value="GBG33087.1"/>
    <property type="molecule type" value="Genomic_DNA"/>
</dbReference>
<feature type="transmembrane region" description="Helical" evidence="2">
    <location>
        <begin position="857"/>
        <end position="882"/>
    </location>
</feature>
<dbReference type="AlphaFoldDB" id="A0A2R5GQE7"/>
<name>A0A2R5GQE7_9STRA</name>
<feature type="region of interest" description="Disordered" evidence="1">
    <location>
        <begin position="610"/>
        <end position="646"/>
    </location>
</feature>
<feature type="transmembrane region" description="Helical" evidence="2">
    <location>
        <begin position="696"/>
        <end position="713"/>
    </location>
</feature>
<proteinExistence type="predicted"/>
<evidence type="ECO:0000256" key="1">
    <source>
        <dbReference type="SAM" id="MobiDB-lite"/>
    </source>
</evidence>
<sequence length="980" mass="109709">MEGDASSKRGGDAQVKEKEKEEAALEDIETAHDVQAIDVDKQDLEAPANDAGPGTEALVPILDLARVPSKKDQHESSSVIAHTTEALEVIENAAQQESEGTDLNLQAGLHKATDVEEVSNFLASVEKEEEEELFDTLRDDEKDLRAASTTEIQFDASKFDEVLRRTKERISVAGAADSQHLLQFDNLSMEKKLKISSVPKEQVAARLELIRKRQRENREKVRKYFEERENDIVARERAARDRVVKTQFEREHKVEAAREAISANLANLEPRLRRAFIRREEFLRKTLANQDAKISEVFGVLHKDYSYGARKLIIDTSHKVPQKVAIRVDVLRGVKDKLARGKYQLGIYVLDELAGARILLKDDVPAGKAQNSLLAENNALGDVARTRQFSHNGRFDAFEVTVHDSVMVMCPPRRGTRRSNVFILEVFRCADWDPTDIQAIVGWTALPVMDADGGLCRGRFKLPMLKGAYNGSFDRYHKLESAMAKDLDRWLCNLYVHVEPVNSRTSVSPNLDLGLMNQDLQASVDMDFAQNFESMQANEILQGEEGTSKNVQESTEASRERTQSDMHDPAGDAKEVPHDDATEPAETNVLAKPSLMHRLLGPIAWVRGGSKDSSSGKAGAGVTPITASLRSREARKRAMRTASSFTKPTSEELDEYQYALHAAPVSRKAAIMHQLSYLSQEAIGALQLQRMRVNEGWMLLLLTAASFYIRMFAHYGGQYVYLRSGGYGAAYSFQVLPFKCVIKFADSGMPLYHLVNLVVAGSFAVLVAFSFVALVSLVLQLLLGRLPGLLHKFVLLLGIMTLLDPIITILVDGAAGQISCENFCAFGKHASDCFCSDTESWRVISYFYAHEGSVLNAVYLLLLVYSTMLCMGSLVLALYMVFVHRDGRSHDLYRRLFGAEGVFFVPDDTEVSSVYVNQLWHRSLQWKGPRGLTREVSTSTHNDRTDLEIFEISRDGSRALWRVFTHLPNGMMVEEPRERK</sequence>
<dbReference type="InterPro" id="IPR031390">
    <property type="entry name" value="OFCC1"/>
</dbReference>
<accession>A0A2R5GQE7</accession>
<protein>
    <submittedName>
        <fullName evidence="3">Uncharacterized protein</fullName>
    </submittedName>
</protein>
<dbReference type="InParanoid" id="A0A2R5GQE7"/>
<dbReference type="Proteomes" id="UP000241890">
    <property type="component" value="Unassembled WGS sequence"/>
</dbReference>
<feature type="transmembrane region" description="Helical" evidence="2">
    <location>
        <begin position="757"/>
        <end position="781"/>
    </location>
</feature>
<evidence type="ECO:0000256" key="2">
    <source>
        <dbReference type="SAM" id="Phobius"/>
    </source>
</evidence>
<dbReference type="OrthoDB" id="347244at2759"/>
<keyword evidence="2" id="KW-0812">Transmembrane</keyword>
<feature type="compositionally biased region" description="Low complexity" evidence="1">
    <location>
        <begin position="611"/>
        <end position="621"/>
    </location>
</feature>
<gene>
    <name evidence="3" type="ORF">FCC1311_093112</name>
</gene>
<keyword evidence="2" id="KW-1133">Transmembrane helix</keyword>
<keyword evidence="2" id="KW-0472">Membrane</keyword>
<dbReference type="PANTHER" id="PTHR33862:SF3">
    <property type="entry name" value="OROFACIAL CLEFT 1 CANDIDATE GENE 1 PROTEIN"/>
    <property type="match status" value="1"/>
</dbReference>
<feature type="compositionally biased region" description="Basic and acidic residues" evidence="1">
    <location>
        <begin position="1"/>
        <end position="23"/>
    </location>
</feature>
<dbReference type="PANTHER" id="PTHR33862">
    <property type="entry name" value="OROFACIAL CLEFT 1 CANDIDATE GENE 1 PROTEIN"/>
    <property type="match status" value="1"/>
</dbReference>
<feature type="region of interest" description="Disordered" evidence="1">
    <location>
        <begin position="1"/>
        <end position="33"/>
    </location>
</feature>
<reference evidence="3 4" key="1">
    <citation type="submission" date="2017-12" db="EMBL/GenBank/DDBJ databases">
        <title>Sequencing, de novo assembly and annotation of complete genome of a new Thraustochytrid species, strain FCC1311.</title>
        <authorList>
            <person name="Sedici K."/>
            <person name="Godart F."/>
            <person name="Aiese Cigliano R."/>
            <person name="Sanseverino W."/>
            <person name="Barakat M."/>
            <person name="Ortet P."/>
            <person name="Marechal E."/>
            <person name="Cagnac O."/>
            <person name="Amato A."/>
        </authorList>
    </citation>
    <scope>NUCLEOTIDE SEQUENCE [LARGE SCALE GENOMIC DNA]</scope>
</reference>
<evidence type="ECO:0000313" key="3">
    <source>
        <dbReference type="EMBL" id="GBG33087.1"/>
    </source>
</evidence>
<feature type="transmembrane region" description="Helical" evidence="2">
    <location>
        <begin position="725"/>
        <end position="745"/>
    </location>
</feature>
<feature type="compositionally biased region" description="Basic and acidic residues" evidence="1">
    <location>
        <begin position="556"/>
        <end position="581"/>
    </location>
</feature>
<organism evidence="3 4">
    <name type="scientific">Hondaea fermentalgiana</name>
    <dbReference type="NCBI Taxonomy" id="2315210"/>
    <lineage>
        <taxon>Eukaryota</taxon>
        <taxon>Sar</taxon>
        <taxon>Stramenopiles</taxon>
        <taxon>Bigyra</taxon>
        <taxon>Labyrinthulomycetes</taxon>
        <taxon>Thraustochytrida</taxon>
        <taxon>Thraustochytriidae</taxon>
        <taxon>Hondaea</taxon>
    </lineage>
</organism>
<comment type="caution">
    <text evidence="3">The sequence shown here is derived from an EMBL/GenBank/DDBJ whole genome shotgun (WGS) entry which is preliminary data.</text>
</comment>
<feature type="region of interest" description="Disordered" evidence="1">
    <location>
        <begin position="539"/>
        <end position="583"/>
    </location>
</feature>
<evidence type="ECO:0000313" key="4">
    <source>
        <dbReference type="Proteomes" id="UP000241890"/>
    </source>
</evidence>
<feature type="transmembrane region" description="Helical" evidence="2">
    <location>
        <begin position="793"/>
        <end position="811"/>
    </location>
</feature>